<sequence length="192" mass="22680">MTKKKDLLLDKVPKAAKERLLKDKTKLVEAHYKGNDKEAYSRMQFSRLYKGYDYLENFMLVRGYIQHKYNIQIQLLEQILYLAPKNFFCMEDFWEISSLHYTYKKIDTLIKLGYVSIASKGENKQKHLYTVTAKSRNICQEMHEMLSGETPIPTTSLTNSEYKTDNLKAKIIQKLNVKEKPKTVKLLWARKI</sequence>
<evidence type="ECO:0000313" key="1">
    <source>
        <dbReference type="EMBL" id="KZE79509.1"/>
    </source>
</evidence>
<organism evidence="1 2">
    <name type="scientific">Myroides marinus</name>
    <dbReference type="NCBI Taxonomy" id="703342"/>
    <lineage>
        <taxon>Bacteria</taxon>
        <taxon>Pseudomonadati</taxon>
        <taxon>Bacteroidota</taxon>
        <taxon>Flavobacteriia</taxon>
        <taxon>Flavobacteriales</taxon>
        <taxon>Flavobacteriaceae</taxon>
        <taxon>Myroides</taxon>
    </lineage>
</organism>
<reference evidence="1 2" key="1">
    <citation type="submission" date="2016-01" db="EMBL/GenBank/DDBJ databases">
        <title>Whole genome sequencing of Myroides marinus L41.</title>
        <authorList>
            <person name="Hong K.W."/>
        </authorList>
    </citation>
    <scope>NUCLEOTIDE SEQUENCE [LARGE SCALE GENOMIC DNA]</scope>
    <source>
        <strain evidence="1 2">L41</strain>
    </source>
</reference>
<dbReference type="Proteomes" id="UP000076630">
    <property type="component" value="Unassembled WGS sequence"/>
</dbReference>
<proteinExistence type="predicted"/>
<gene>
    <name evidence="1" type="ORF">AV926_11890</name>
</gene>
<dbReference type="OrthoDB" id="1460157at2"/>
<keyword evidence="2" id="KW-1185">Reference proteome</keyword>
<comment type="caution">
    <text evidence="1">The sequence shown here is derived from an EMBL/GenBank/DDBJ whole genome shotgun (WGS) entry which is preliminary data.</text>
</comment>
<accession>A0A161S4G0</accession>
<dbReference type="RefSeq" id="WP_038987788.1">
    <property type="nucleotide sequence ID" value="NZ_JWJO01000065.1"/>
</dbReference>
<dbReference type="AlphaFoldDB" id="A0A161S4G0"/>
<name>A0A161S4G0_9FLAO</name>
<evidence type="ECO:0000313" key="2">
    <source>
        <dbReference type="Proteomes" id="UP000076630"/>
    </source>
</evidence>
<dbReference type="EMBL" id="LQNU01000060">
    <property type="protein sequence ID" value="KZE79509.1"/>
    <property type="molecule type" value="Genomic_DNA"/>
</dbReference>
<protein>
    <submittedName>
        <fullName evidence="1">Uncharacterized protein</fullName>
    </submittedName>
</protein>